<proteinExistence type="inferred from homology"/>
<feature type="transmembrane region" description="Helical" evidence="11">
    <location>
        <begin position="324"/>
        <end position="350"/>
    </location>
</feature>
<comment type="caution">
    <text evidence="12">The sequence shown here is derived from an EMBL/GenBank/DDBJ whole genome shotgun (WGS) entry which is preliminary data.</text>
</comment>
<evidence type="ECO:0000256" key="5">
    <source>
        <dbReference type="ARBA" id="ARBA00022692"/>
    </source>
</evidence>
<evidence type="ECO:0000256" key="1">
    <source>
        <dbReference type="ARBA" id="ARBA00004141"/>
    </source>
</evidence>
<comment type="similarity">
    <text evidence="9">Belongs to the major facilitator superfamily. Phosphate:H(+) symporter (TC 2.A.1.9) family.</text>
</comment>
<keyword evidence="13" id="KW-1185">Reference proteome</keyword>
<keyword evidence="6" id="KW-0769">Symport</keyword>
<evidence type="ECO:0000256" key="2">
    <source>
        <dbReference type="ARBA" id="ARBA00010992"/>
    </source>
</evidence>
<dbReference type="GO" id="GO:0016020">
    <property type="term" value="C:membrane"/>
    <property type="evidence" value="ECO:0007669"/>
    <property type="project" value="UniProtKB-SubCell"/>
</dbReference>
<evidence type="ECO:0000256" key="9">
    <source>
        <dbReference type="ARBA" id="ARBA00044504"/>
    </source>
</evidence>
<dbReference type="EMBL" id="JBFOLJ010000001">
    <property type="protein sequence ID" value="KAL2555973.1"/>
    <property type="molecule type" value="Genomic_DNA"/>
</dbReference>
<dbReference type="PANTHER" id="PTHR23500:SF558">
    <property type="entry name" value="HEXOSE CARRIER PROTEIN HEX6-LIKE"/>
    <property type="match status" value="1"/>
</dbReference>
<evidence type="ECO:0000256" key="4">
    <source>
        <dbReference type="ARBA" id="ARBA00022597"/>
    </source>
</evidence>
<feature type="compositionally biased region" description="Basic residues" evidence="10">
    <location>
        <begin position="48"/>
        <end position="58"/>
    </location>
</feature>
<evidence type="ECO:0000313" key="13">
    <source>
        <dbReference type="Proteomes" id="UP001604277"/>
    </source>
</evidence>
<dbReference type="PRINTS" id="PR00171">
    <property type="entry name" value="SUGRTRNSPORT"/>
</dbReference>
<comment type="subcellular location">
    <subcellularLocation>
        <location evidence="1">Membrane</location>
        <topology evidence="1">Multi-pass membrane protein</topology>
    </subcellularLocation>
</comment>
<evidence type="ECO:0000313" key="12">
    <source>
        <dbReference type="EMBL" id="KAL2555973.1"/>
    </source>
</evidence>
<sequence length="425" mass="46410">MDMNGKDVKSHKINTNFVNGMESPKVGLNWESEGEDESRTFLPSKKGGLSKKSGKPRRRVQWFDKNGNKLAENLEFQPRLISESDVSTTTDVGSQQPNDASSTDGNIEPSIDWNESVSHKSDVMNEPKSMMSSVECVGCDLLIRNVLAAAPALVLTVGALFLPETPNSLIHHDNGHEKAKQILQRVRGTDDVQAELDDLIEASNKANAIKHPFKNIIQRKYRPQLVMSIAIPFFVQVTGINVITFYAPVLFRTIGLGVGASLMSAVVTGLVGTSATLLSLVLVDKLGRRLLFHIGGILMFIPQMLIGGIMGAKLGDEGGLSKGYGILVLILICIYVAGFSLSWGPLGWVVTGEIFPLEIRSAAQSINVAVNFFFTFLVGCSDFPNHALPFKVWNILLLGRMGVTNDRICLLFATGNKEYPHRENG</sequence>
<reference evidence="13" key="1">
    <citation type="submission" date="2024-07" db="EMBL/GenBank/DDBJ databases">
        <title>Two chromosome-level genome assemblies of Korean endemic species Abeliophyllum distichum and Forsythia ovata (Oleaceae).</title>
        <authorList>
            <person name="Jang H."/>
        </authorList>
    </citation>
    <scope>NUCLEOTIDE SEQUENCE [LARGE SCALE GENOMIC DNA]</scope>
</reference>
<feature type="region of interest" description="Disordered" evidence="10">
    <location>
        <begin position="85"/>
        <end position="116"/>
    </location>
</feature>
<organism evidence="12 13">
    <name type="scientific">Forsythia ovata</name>
    <dbReference type="NCBI Taxonomy" id="205694"/>
    <lineage>
        <taxon>Eukaryota</taxon>
        <taxon>Viridiplantae</taxon>
        <taxon>Streptophyta</taxon>
        <taxon>Embryophyta</taxon>
        <taxon>Tracheophyta</taxon>
        <taxon>Spermatophyta</taxon>
        <taxon>Magnoliopsida</taxon>
        <taxon>eudicotyledons</taxon>
        <taxon>Gunneridae</taxon>
        <taxon>Pentapetalae</taxon>
        <taxon>asterids</taxon>
        <taxon>lamiids</taxon>
        <taxon>Lamiales</taxon>
        <taxon>Oleaceae</taxon>
        <taxon>Forsythieae</taxon>
        <taxon>Forsythia</taxon>
    </lineage>
</organism>
<evidence type="ECO:0000256" key="11">
    <source>
        <dbReference type="SAM" id="Phobius"/>
    </source>
</evidence>
<feature type="region of interest" description="Disordered" evidence="10">
    <location>
        <begin position="24"/>
        <end position="58"/>
    </location>
</feature>
<keyword evidence="5 11" id="KW-0812">Transmembrane</keyword>
<evidence type="ECO:0000256" key="3">
    <source>
        <dbReference type="ARBA" id="ARBA00022448"/>
    </source>
</evidence>
<feature type="transmembrane region" description="Helical" evidence="11">
    <location>
        <begin position="259"/>
        <end position="283"/>
    </location>
</feature>
<dbReference type="PANTHER" id="PTHR23500">
    <property type="entry name" value="SOLUTE CARRIER FAMILY 2, FACILITATED GLUCOSE TRANSPORTER"/>
    <property type="match status" value="1"/>
</dbReference>
<keyword evidence="7 11" id="KW-1133">Transmembrane helix</keyword>
<dbReference type="InterPro" id="IPR036259">
    <property type="entry name" value="MFS_trans_sf"/>
</dbReference>
<dbReference type="InterPro" id="IPR045262">
    <property type="entry name" value="STP/PLT_plant"/>
</dbReference>
<name>A0ABD1X1W6_9LAMI</name>
<dbReference type="InterPro" id="IPR005828">
    <property type="entry name" value="MFS_sugar_transport-like"/>
</dbReference>
<dbReference type="InterPro" id="IPR003663">
    <property type="entry name" value="Sugar/inositol_transpt"/>
</dbReference>
<keyword evidence="3" id="KW-0813">Transport</keyword>
<keyword evidence="4" id="KW-0762">Sugar transport</keyword>
<feature type="transmembrane region" description="Helical" evidence="11">
    <location>
        <begin position="290"/>
        <end position="312"/>
    </location>
</feature>
<gene>
    <name evidence="12" type="ORF">Fot_00712</name>
</gene>
<feature type="compositionally biased region" description="Polar residues" evidence="10">
    <location>
        <begin position="85"/>
        <end position="105"/>
    </location>
</feature>
<evidence type="ECO:0000256" key="8">
    <source>
        <dbReference type="ARBA" id="ARBA00023136"/>
    </source>
</evidence>
<comment type="similarity">
    <text evidence="2">Belongs to the major facilitator superfamily. Sugar transporter (TC 2.A.1.1) family.</text>
</comment>
<dbReference type="GO" id="GO:0015293">
    <property type="term" value="F:symporter activity"/>
    <property type="evidence" value="ECO:0007669"/>
    <property type="project" value="UniProtKB-KW"/>
</dbReference>
<evidence type="ECO:0000256" key="10">
    <source>
        <dbReference type="SAM" id="MobiDB-lite"/>
    </source>
</evidence>
<protein>
    <submittedName>
        <fullName evidence="12">Hexose carrier protein hex6</fullName>
    </submittedName>
</protein>
<dbReference type="Pfam" id="PF00083">
    <property type="entry name" value="Sugar_tr"/>
    <property type="match status" value="1"/>
</dbReference>
<feature type="transmembrane region" description="Helical" evidence="11">
    <location>
        <begin position="225"/>
        <end position="247"/>
    </location>
</feature>
<dbReference type="SUPFAM" id="SSF103473">
    <property type="entry name" value="MFS general substrate transporter"/>
    <property type="match status" value="1"/>
</dbReference>
<evidence type="ECO:0000256" key="6">
    <source>
        <dbReference type="ARBA" id="ARBA00022847"/>
    </source>
</evidence>
<dbReference type="Proteomes" id="UP001604277">
    <property type="component" value="Unassembled WGS sequence"/>
</dbReference>
<keyword evidence="8 11" id="KW-0472">Membrane</keyword>
<evidence type="ECO:0000256" key="7">
    <source>
        <dbReference type="ARBA" id="ARBA00022989"/>
    </source>
</evidence>
<accession>A0ABD1X1W6</accession>
<dbReference type="AlphaFoldDB" id="A0ABD1X1W6"/>
<dbReference type="Gene3D" id="1.20.1250.20">
    <property type="entry name" value="MFS general substrate transporter like domains"/>
    <property type="match status" value="1"/>
</dbReference>